<keyword evidence="9" id="KW-0739">Sodium transport</keyword>
<dbReference type="NCBIfam" id="NF038006">
    <property type="entry name" value="NhaD_1"/>
    <property type="match status" value="1"/>
</dbReference>
<keyword evidence="3" id="KW-0050">Antiport</keyword>
<evidence type="ECO:0000259" key="12">
    <source>
        <dbReference type="Pfam" id="PF03600"/>
    </source>
</evidence>
<dbReference type="Proteomes" id="UP001354989">
    <property type="component" value="Chromosome"/>
</dbReference>
<feature type="transmembrane region" description="Helical" evidence="11">
    <location>
        <begin position="246"/>
        <end position="264"/>
    </location>
</feature>
<evidence type="ECO:0000256" key="8">
    <source>
        <dbReference type="ARBA" id="ARBA00023136"/>
    </source>
</evidence>
<feature type="transmembrane region" description="Helical" evidence="11">
    <location>
        <begin position="313"/>
        <end position="334"/>
    </location>
</feature>
<feature type="transmembrane region" description="Helical" evidence="11">
    <location>
        <begin position="203"/>
        <end position="225"/>
    </location>
</feature>
<evidence type="ECO:0000256" key="11">
    <source>
        <dbReference type="SAM" id="Phobius"/>
    </source>
</evidence>
<feature type="transmembrane region" description="Helical" evidence="11">
    <location>
        <begin position="270"/>
        <end position="286"/>
    </location>
</feature>
<evidence type="ECO:0000256" key="9">
    <source>
        <dbReference type="ARBA" id="ARBA00023201"/>
    </source>
</evidence>
<dbReference type="InterPro" id="IPR045016">
    <property type="entry name" value="NhaD-like"/>
</dbReference>
<dbReference type="InterPro" id="IPR004680">
    <property type="entry name" value="Cit_transptr-like_dom"/>
</dbReference>
<keyword evidence="2" id="KW-0813">Transport</keyword>
<feature type="transmembrane region" description="Helical" evidence="11">
    <location>
        <begin position="87"/>
        <end position="104"/>
    </location>
</feature>
<keyword evidence="14" id="KW-1185">Reference proteome</keyword>
<feature type="transmembrane region" description="Helical" evidence="11">
    <location>
        <begin position="164"/>
        <end position="183"/>
    </location>
</feature>
<organism evidence="13 14">
    <name type="scientific">Persicobacter psychrovividus</name>
    <dbReference type="NCBI Taxonomy" id="387638"/>
    <lineage>
        <taxon>Bacteria</taxon>
        <taxon>Pseudomonadati</taxon>
        <taxon>Bacteroidota</taxon>
        <taxon>Cytophagia</taxon>
        <taxon>Cytophagales</taxon>
        <taxon>Persicobacteraceae</taxon>
        <taxon>Persicobacter</taxon>
    </lineage>
</organism>
<feature type="transmembrane region" description="Helical" evidence="11">
    <location>
        <begin position="401"/>
        <end position="426"/>
    </location>
</feature>
<proteinExistence type="inferred from homology"/>
<feature type="domain" description="Citrate transporter-like" evidence="12">
    <location>
        <begin position="15"/>
        <end position="379"/>
    </location>
</feature>
<evidence type="ECO:0000256" key="10">
    <source>
        <dbReference type="ARBA" id="ARBA00025753"/>
    </source>
</evidence>
<accession>A0ABM7VBH2</accession>
<comment type="similarity">
    <text evidence="10">Belongs to the NhaD Na(+)/H(+) (TC 2.A.62) antiporter family.</text>
</comment>
<name>A0ABM7VBH2_9BACT</name>
<comment type="subcellular location">
    <subcellularLocation>
        <location evidence="1">Membrane</location>
        <topology evidence="1">Multi-pass membrane protein</topology>
    </subcellularLocation>
</comment>
<dbReference type="EMBL" id="AP025292">
    <property type="protein sequence ID" value="BDC98280.1"/>
    <property type="molecule type" value="Genomic_DNA"/>
</dbReference>
<keyword evidence="8 11" id="KW-0472">Membrane</keyword>
<keyword evidence="7" id="KW-0406">Ion transport</keyword>
<evidence type="ECO:0000256" key="1">
    <source>
        <dbReference type="ARBA" id="ARBA00004141"/>
    </source>
</evidence>
<evidence type="ECO:0000256" key="6">
    <source>
        <dbReference type="ARBA" id="ARBA00023053"/>
    </source>
</evidence>
<dbReference type="PANTHER" id="PTHR43269">
    <property type="entry name" value="SODIUM/PROTON ANTIPORTER 1-RELATED"/>
    <property type="match status" value="1"/>
</dbReference>
<protein>
    <submittedName>
        <fullName evidence="13">Sodium:proton antiporter</fullName>
    </submittedName>
</protein>
<evidence type="ECO:0000256" key="7">
    <source>
        <dbReference type="ARBA" id="ARBA00023065"/>
    </source>
</evidence>
<evidence type="ECO:0000256" key="2">
    <source>
        <dbReference type="ARBA" id="ARBA00022448"/>
    </source>
</evidence>
<evidence type="ECO:0000256" key="3">
    <source>
        <dbReference type="ARBA" id="ARBA00022449"/>
    </source>
</evidence>
<feature type="transmembrane region" description="Helical" evidence="11">
    <location>
        <begin position="29"/>
        <end position="46"/>
    </location>
</feature>
<sequence>MTAFYLMVVVFVIGYILIATEHSNGLDKAATALVMAMVMWTLYVVFGKEIIGLNFSSEFEHFQHLPHHGGLINFIAHNSLMEHLSEVCEILVFLIGAMSIVEVVDRYQGFEIITDAIETTKPFVLAWIIFFLSFFLSALLDNLTTTIVMIALIRKFTKHQETKWLLAAIVVVAANAGGAFSPIGDVTTIMLWIGGQITAAKIITGIFLPSFVSSIIPTVGISYMLKKMPPMVAELQHDKVEIPQSIKLTMLICGVAALVFVPIFKTLTGLPPFMGMLLGLGILWIISDQIRKKHPEDHAFNAHMKVSDLVKTIDIPTILFFLGILLAVASLQSAGHLEVLAKWMQSKDLSVPVMDGAIGVLSSIVDNVPLVAAAMGMYHISAAGATGELAHFVQDGQFWELLAYCAGTGGSILIIGSAAGVAAMGMEKIPFGWYMKKISLWVLIGYFAGMGLYLVGL</sequence>
<evidence type="ECO:0000313" key="13">
    <source>
        <dbReference type="EMBL" id="BDC98280.1"/>
    </source>
</evidence>
<keyword evidence="6" id="KW-0915">Sodium</keyword>
<feature type="transmembrane region" description="Helical" evidence="11">
    <location>
        <begin position="124"/>
        <end position="152"/>
    </location>
</feature>
<dbReference type="RefSeq" id="WP_338397589.1">
    <property type="nucleotide sequence ID" value="NZ_AP025292.1"/>
</dbReference>
<keyword evidence="4 11" id="KW-0812">Transmembrane</keyword>
<dbReference type="PANTHER" id="PTHR43269:SF2">
    <property type="entry name" value="SODIUM_PROTON ANTIPORTER 1-RELATED"/>
    <property type="match status" value="1"/>
</dbReference>
<feature type="transmembrane region" description="Helical" evidence="11">
    <location>
        <begin position="438"/>
        <end position="456"/>
    </location>
</feature>
<reference evidence="13 14" key="1">
    <citation type="submission" date="2021-12" db="EMBL/GenBank/DDBJ databases">
        <title>Genome sequencing of bacteria with rrn-lacking chromosome and rrn-plasmid.</title>
        <authorList>
            <person name="Anda M."/>
            <person name="Iwasaki W."/>
        </authorList>
    </citation>
    <scope>NUCLEOTIDE SEQUENCE [LARGE SCALE GENOMIC DNA]</scope>
    <source>
        <strain evidence="13 14">NBRC 101262</strain>
    </source>
</reference>
<evidence type="ECO:0000313" key="14">
    <source>
        <dbReference type="Proteomes" id="UP001354989"/>
    </source>
</evidence>
<evidence type="ECO:0000256" key="5">
    <source>
        <dbReference type="ARBA" id="ARBA00022989"/>
    </source>
</evidence>
<evidence type="ECO:0000256" key="4">
    <source>
        <dbReference type="ARBA" id="ARBA00022692"/>
    </source>
</evidence>
<dbReference type="Pfam" id="PF03600">
    <property type="entry name" value="CitMHS"/>
    <property type="match status" value="1"/>
</dbReference>
<gene>
    <name evidence="13" type="ORF">PEPS_05610</name>
</gene>
<keyword evidence="5 11" id="KW-1133">Transmembrane helix</keyword>